<gene>
    <name evidence="3" type="ORF">T459_30494</name>
</gene>
<dbReference type="OMA" id="EFDICAV"/>
<feature type="coiled-coil region" evidence="1">
    <location>
        <begin position="124"/>
        <end position="158"/>
    </location>
</feature>
<dbReference type="Proteomes" id="UP000222542">
    <property type="component" value="Unassembled WGS sequence"/>
</dbReference>
<evidence type="ECO:0000313" key="3">
    <source>
        <dbReference type="EMBL" id="PHT66069.1"/>
    </source>
</evidence>
<dbReference type="AlphaFoldDB" id="A0A2G2Y8R2"/>
<dbReference type="STRING" id="4072.A0A2G2Y8R2"/>
<evidence type="ECO:0000313" key="4">
    <source>
        <dbReference type="Proteomes" id="UP000222542"/>
    </source>
</evidence>
<accession>A0A2G2Y8R2</accession>
<feature type="region of interest" description="Disordered" evidence="2">
    <location>
        <begin position="1"/>
        <end position="36"/>
    </location>
</feature>
<sequence length="187" mass="21009">MALPPHQVSNKRLSEDESASSHGDRCWKKVRPSLEEPPNANLHVVEISGDNISSSRTLTTIKENLLKSIFELSTFYDQARSTLIDKAEEIEKSESYIKSKEHLKLVIKKRDEKPKKLSVACQSLEKAGKKVNKLKALRDAAKEEAKEIESKVSAAEEEFTKCADISLETQNASNDVEQKKQVLEDSI</sequence>
<evidence type="ECO:0000256" key="1">
    <source>
        <dbReference type="SAM" id="Coils"/>
    </source>
</evidence>
<name>A0A2G2Y8R2_CAPAN</name>
<keyword evidence="1" id="KW-0175">Coiled coil</keyword>
<comment type="caution">
    <text evidence="3">The sequence shown here is derived from an EMBL/GenBank/DDBJ whole genome shotgun (WGS) entry which is preliminary data.</text>
</comment>
<protein>
    <submittedName>
        <fullName evidence="3">Uncharacterized protein</fullName>
    </submittedName>
</protein>
<reference evidence="3 4" key="2">
    <citation type="journal article" date="2017" name="Genome Biol.">
        <title>New reference genome sequences of hot pepper reveal the massive evolution of plant disease-resistance genes by retroduplication.</title>
        <authorList>
            <person name="Kim S."/>
            <person name="Park J."/>
            <person name="Yeom S.I."/>
            <person name="Kim Y.M."/>
            <person name="Seo E."/>
            <person name="Kim K.T."/>
            <person name="Kim M.S."/>
            <person name="Lee J.M."/>
            <person name="Cheong K."/>
            <person name="Shin H.S."/>
            <person name="Kim S.B."/>
            <person name="Han K."/>
            <person name="Lee J."/>
            <person name="Park M."/>
            <person name="Lee H.A."/>
            <person name="Lee H.Y."/>
            <person name="Lee Y."/>
            <person name="Oh S."/>
            <person name="Lee J.H."/>
            <person name="Choi E."/>
            <person name="Choi E."/>
            <person name="Lee S.E."/>
            <person name="Jeon J."/>
            <person name="Kim H."/>
            <person name="Choi G."/>
            <person name="Song H."/>
            <person name="Lee J."/>
            <person name="Lee S.C."/>
            <person name="Kwon J.K."/>
            <person name="Lee H.Y."/>
            <person name="Koo N."/>
            <person name="Hong Y."/>
            <person name="Kim R.W."/>
            <person name="Kang W.H."/>
            <person name="Huh J.H."/>
            <person name="Kang B.C."/>
            <person name="Yang T.J."/>
            <person name="Lee Y.H."/>
            <person name="Bennetzen J.L."/>
            <person name="Choi D."/>
        </authorList>
    </citation>
    <scope>NUCLEOTIDE SEQUENCE [LARGE SCALE GENOMIC DNA]</scope>
    <source>
        <strain evidence="4">cv. CM334</strain>
    </source>
</reference>
<reference evidence="3 4" key="1">
    <citation type="journal article" date="2014" name="Nat. Genet.">
        <title>Genome sequence of the hot pepper provides insights into the evolution of pungency in Capsicum species.</title>
        <authorList>
            <person name="Kim S."/>
            <person name="Park M."/>
            <person name="Yeom S.I."/>
            <person name="Kim Y.M."/>
            <person name="Lee J.M."/>
            <person name="Lee H.A."/>
            <person name="Seo E."/>
            <person name="Choi J."/>
            <person name="Cheong K."/>
            <person name="Kim K.T."/>
            <person name="Jung K."/>
            <person name="Lee G.W."/>
            <person name="Oh S.K."/>
            <person name="Bae C."/>
            <person name="Kim S.B."/>
            <person name="Lee H.Y."/>
            <person name="Kim S.Y."/>
            <person name="Kim M.S."/>
            <person name="Kang B.C."/>
            <person name="Jo Y.D."/>
            <person name="Yang H.B."/>
            <person name="Jeong H.J."/>
            <person name="Kang W.H."/>
            <person name="Kwon J.K."/>
            <person name="Shin C."/>
            <person name="Lim J.Y."/>
            <person name="Park J.H."/>
            <person name="Huh J.H."/>
            <person name="Kim J.S."/>
            <person name="Kim B.D."/>
            <person name="Cohen O."/>
            <person name="Paran I."/>
            <person name="Suh M.C."/>
            <person name="Lee S.B."/>
            <person name="Kim Y.K."/>
            <person name="Shin Y."/>
            <person name="Noh S.J."/>
            <person name="Park J."/>
            <person name="Seo Y.S."/>
            <person name="Kwon S.Y."/>
            <person name="Kim H.A."/>
            <person name="Park J.M."/>
            <person name="Kim H.J."/>
            <person name="Choi S.B."/>
            <person name="Bosland P.W."/>
            <person name="Reeves G."/>
            <person name="Jo S.H."/>
            <person name="Lee B.W."/>
            <person name="Cho H.T."/>
            <person name="Choi H.S."/>
            <person name="Lee M.S."/>
            <person name="Yu Y."/>
            <person name="Do Choi Y."/>
            <person name="Park B.S."/>
            <person name="van Deynze A."/>
            <person name="Ashrafi H."/>
            <person name="Hill T."/>
            <person name="Kim W.T."/>
            <person name="Pai H.S."/>
            <person name="Ahn H.K."/>
            <person name="Yeam I."/>
            <person name="Giovannoni J.J."/>
            <person name="Rose J.K."/>
            <person name="Sorensen I."/>
            <person name="Lee S.J."/>
            <person name="Kim R.W."/>
            <person name="Choi I.Y."/>
            <person name="Choi B.S."/>
            <person name="Lim J.S."/>
            <person name="Lee Y.H."/>
            <person name="Choi D."/>
        </authorList>
    </citation>
    <scope>NUCLEOTIDE SEQUENCE [LARGE SCALE GENOMIC DNA]</scope>
    <source>
        <strain evidence="4">cv. CM334</strain>
    </source>
</reference>
<organism evidence="3 4">
    <name type="scientific">Capsicum annuum</name>
    <name type="common">Capsicum pepper</name>
    <dbReference type="NCBI Taxonomy" id="4072"/>
    <lineage>
        <taxon>Eukaryota</taxon>
        <taxon>Viridiplantae</taxon>
        <taxon>Streptophyta</taxon>
        <taxon>Embryophyta</taxon>
        <taxon>Tracheophyta</taxon>
        <taxon>Spermatophyta</taxon>
        <taxon>Magnoliopsida</taxon>
        <taxon>eudicotyledons</taxon>
        <taxon>Gunneridae</taxon>
        <taxon>Pentapetalae</taxon>
        <taxon>asterids</taxon>
        <taxon>lamiids</taxon>
        <taxon>Solanales</taxon>
        <taxon>Solanaceae</taxon>
        <taxon>Solanoideae</taxon>
        <taxon>Capsiceae</taxon>
        <taxon>Capsicum</taxon>
    </lineage>
</organism>
<dbReference type="EMBL" id="AYRZ02000012">
    <property type="protein sequence ID" value="PHT66069.1"/>
    <property type="molecule type" value="Genomic_DNA"/>
</dbReference>
<dbReference type="Gramene" id="PHT66069">
    <property type="protein sequence ID" value="PHT66069"/>
    <property type="gene ID" value="T459_30494"/>
</dbReference>
<keyword evidence="4" id="KW-1185">Reference proteome</keyword>
<proteinExistence type="predicted"/>
<evidence type="ECO:0000256" key="2">
    <source>
        <dbReference type="SAM" id="MobiDB-lite"/>
    </source>
</evidence>